<proteinExistence type="predicted"/>
<evidence type="ECO:0000313" key="1">
    <source>
        <dbReference type="EMBL" id="PWN51975.1"/>
    </source>
</evidence>
<protein>
    <submittedName>
        <fullName evidence="1">Uncharacterized protein</fullName>
    </submittedName>
</protein>
<evidence type="ECO:0000313" key="2">
    <source>
        <dbReference type="Proteomes" id="UP000245626"/>
    </source>
</evidence>
<reference evidence="1 2" key="1">
    <citation type="journal article" date="2018" name="Mol. Biol. Evol.">
        <title>Broad Genomic Sampling Reveals a Smut Pathogenic Ancestry of the Fungal Clade Ustilaginomycotina.</title>
        <authorList>
            <person name="Kijpornyongpan T."/>
            <person name="Mondo S.J."/>
            <person name="Barry K."/>
            <person name="Sandor L."/>
            <person name="Lee J."/>
            <person name="Lipzen A."/>
            <person name="Pangilinan J."/>
            <person name="LaButti K."/>
            <person name="Hainaut M."/>
            <person name="Henrissat B."/>
            <person name="Grigoriev I.V."/>
            <person name="Spatafora J.W."/>
            <person name="Aime M.C."/>
        </authorList>
    </citation>
    <scope>NUCLEOTIDE SEQUENCE [LARGE SCALE GENOMIC DNA]</scope>
    <source>
        <strain evidence="1 2">SA 807</strain>
    </source>
</reference>
<gene>
    <name evidence="1" type="ORF">IE53DRAFT_26743</name>
</gene>
<dbReference type="Proteomes" id="UP000245626">
    <property type="component" value="Unassembled WGS sequence"/>
</dbReference>
<accession>A0ACD0P1U6</accession>
<sequence length="230" mass="25418">MSLPSYPLPSRHGADVGSACGRAQPGTSKRVSEEGESDLFQLFQKQRLREGSHPASEPGSLNVFLLVLCPPTGTSQAIRQPPSSLPSFLPSFLPSSLPPPSPPSPDLLETSQAPALKDFLRERFLSPAPQQRDSEPPPFPPHRHRSNPRVHPIGRRRPLDGSCCSISSLFFFISFGVLLSVYFYHGEERENALRGSQETRFMPSQMWGFMTLIPTSTFPGKPPEKKILDT</sequence>
<name>A0ACD0P1U6_9BASI</name>
<dbReference type="EMBL" id="KZ819804">
    <property type="protein sequence ID" value="PWN51975.1"/>
    <property type="molecule type" value="Genomic_DNA"/>
</dbReference>
<keyword evidence="2" id="KW-1185">Reference proteome</keyword>
<organism evidence="1 2">
    <name type="scientific">Violaceomyces palustris</name>
    <dbReference type="NCBI Taxonomy" id="1673888"/>
    <lineage>
        <taxon>Eukaryota</taxon>
        <taxon>Fungi</taxon>
        <taxon>Dikarya</taxon>
        <taxon>Basidiomycota</taxon>
        <taxon>Ustilaginomycotina</taxon>
        <taxon>Ustilaginomycetes</taxon>
        <taxon>Violaceomycetales</taxon>
        <taxon>Violaceomycetaceae</taxon>
        <taxon>Violaceomyces</taxon>
    </lineage>
</organism>